<evidence type="ECO:0000313" key="3">
    <source>
        <dbReference type="EMBL" id="PVM83423.1"/>
    </source>
</evidence>
<evidence type="ECO:0000313" key="4">
    <source>
        <dbReference type="Proteomes" id="UP000245073"/>
    </source>
</evidence>
<dbReference type="PANTHER" id="PTHR30273:SF2">
    <property type="entry name" value="PROTEIN FECR"/>
    <property type="match status" value="1"/>
</dbReference>
<keyword evidence="1" id="KW-0472">Membrane</keyword>
<dbReference type="AlphaFoldDB" id="A0A2T9JI99"/>
<evidence type="ECO:0000259" key="2">
    <source>
        <dbReference type="Pfam" id="PF04773"/>
    </source>
</evidence>
<dbReference type="GO" id="GO:0016989">
    <property type="term" value="F:sigma factor antagonist activity"/>
    <property type="evidence" value="ECO:0007669"/>
    <property type="project" value="TreeGrafter"/>
</dbReference>
<dbReference type="PANTHER" id="PTHR30273">
    <property type="entry name" value="PERIPLASMIC SIGNAL SENSOR AND SIGMA FACTOR ACTIVATOR FECR-RELATED"/>
    <property type="match status" value="1"/>
</dbReference>
<reference evidence="3 4" key="1">
    <citation type="submission" date="2018-04" db="EMBL/GenBank/DDBJ databases">
        <title>The genome sequence of Caulobacter sp. 744.</title>
        <authorList>
            <person name="Gao J."/>
            <person name="Sun J."/>
        </authorList>
    </citation>
    <scope>NUCLEOTIDE SEQUENCE [LARGE SCALE GENOMIC DNA]</scope>
    <source>
        <strain evidence="3 4">774</strain>
    </source>
</reference>
<keyword evidence="1" id="KW-0812">Transmembrane</keyword>
<feature type="transmembrane region" description="Helical" evidence="1">
    <location>
        <begin position="82"/>
        <end position="105"/>
    </location>
</feature>
<dbReference type="PIRSF" id="PIRSF018266">
    <property type="entry name" value="FecR"/>
    <property type="match status" value="1"/>
</dbReference>
<comment type="caution">
    <text evidence="3">The sequence shown here is derived from an EMBL/GenBank/DDBJ whole genome shotgun (WGS) entry which is preliminary data.</text>
</comment>
<protein>
    <submittedName>
        <fullName evidence="3">Fe2+-dicitrate sensor, membrane component</fullName>
    </submittedName>
</protein>
<gene>
    <name evidence="3" type="ORF">DDF67_21035</name>
</gene>
<dbReference type="InterPro" id="IPR006860">
    <property type="entry name" value="FecR"/>
</dbReference>
<keyword evidence="1" id="KW-1133">Transmembrane helix</keyword>
<dbReference type="OrthoDB" id="9798846at2"/>
<keyword evidence="4" id="KW-1185">Reference proteome</keyword>
<dbReference type="Gene3D" id="3.55.50.30">
    <property type="match status" value="1"/>
</dbReference>
<dbReference type="RefSeq" id="WP_109102774.1">
    <property type="nucleotide sequence ID" value="NZ_QDKQ01000069.1"/>
</dbReference>
<evidence type="ECO:0000256" key="1">
    <source>
        <dbReference type="SAM" id="Phobius"/>
    </source>
</evidence>
<name>A0A2T9JI99_9CAUL</name>
<dbReference type="Pfam" id="PF04773">
    <property type="entry name" value="FecR"/>
    <property type="match status" value="1"/>
</dbReference>
<sequence length="320" mass="34883">MRANDNWRQPSDEELEIAADWADRLADLSPTERAELEAWLVAAPSRASAFALMRDTQRDTALLEAAERLRAAPAGTKRSLRLGLVAAGVALVASLAGVAVVRPFLAEPKPVELATAVGARTEHRLSDDSVITLAAASSVSVRYGRDARDISLTKGDAMFDVRKDAKRPFRVQAGDTVVTAVGTTFEVERVSDAVQVRVFDGVVRVARDGSERRLGKGEWLMLASNQAPVGGRLEAGSYQAWRSDWLDADGLPLKYVIARLNRYTPQNVALHDPTLGELKVTGRFKLDRPAESLTMIAALLDMQARPEGQRVYLTPRKPTS</sequence>
<dbReference type="Proteomes" id="UP000245073">
    <property type="component" value="Unassembled WGS sequence"/>
</dbReference>
<organism evidence="3 4">
    <name type="scientific">Caulobacter endophyticus</name>
    <dbReference type="NCBI Taxonomy" id="2172652"/>
    <lineage>
        <taxon>Bacteria</taxon>
        <taxon>Pseudomonadati</taxon>
        <taxon>Pseudomonadota</taxon>
        <taxon>Alphaproteobacteria</taxon>
        <taxon>Caulobacterales</taxon>
        <taxon>Caulobacteraceae</taxon>
        <taxon>Caulobacter</taxon>
    </lineage>
</organism>
<accession>A0A2T9JI99</accession>
<proteinExistence type="predicted"/>
<feature type="domain" description="FecR protein" evidence="2">
    <location>
        <begin position="113"/>
        <end position="204"/>
    </location>
</feature>
<dbReference type="Gene3D" id="2.60.120.1440">
    <property type="match status" value="1"/>
</dbReference>
<dbReference type="InterPro" id="IPR012373">
    <property type="entry name" value="Ferrdict_sens_TM"/>
</dbReference>
<dbReference type="EMBL" id="QDKQ01000069">
    <property type="protein sequence ID" value="PVM83423.1"/>
    <property type="molecule type" value="Genomic_DNA"/>
</dbReference>